<gene>
    <name evidence="1" type="ORF">ACFP3R_10095</name>
</gene>
<name>A0ABW1P208_9PSEU</name>
<comment type="caution">
    <text evidence="1">The sequence shown here is derived from an EMBL/GenBank/DDBJ whole genome shotgun (WGS) entry which is preliminary data.</text>
</comment>
<dbReference type="EMBL" id="JBHSQO010000007">
    <property type="protein sequence ID" value="MFC6089620.1"/>
    <property type="molecule type" value="Genomic_DNA"/>
</dbReference>
<accession>A0ABW1P208</accession>
<protein>
    <submittedName>
        <fullName evidence="1">Uncharacterized protein</fullName>
    </submittedName>
</protein>
<dbReference type="RefSeq" id="WP_380634930.1">
    <property type="nucleotide sequence ID" value="NZ_JBHSQO010000007.1"/>
</dbReference>
<organism evidence="1 2">
    <name type="scientific">Saccharothrix lopnurensis</name>
    <dbReference type="NCBI Taxonomy" id="1670621"/>
    <lineage>
        <taxon>Bacteria</taxon>
        <taxon>Bacillati</taxon>
        <taxon>Actinomycetota</taxon>
        <taxon>Actinomycetes</taxon>
        <taxon>Pseudonocardiales</taxon>
        <taxon>Pseudonocardiaceae</taxon>
        <taxon>Saccharothrix</taxon>
    </lineage>
</organism>
<sequence>MAVRPRSSPMSAWSRRLATGILVHDPPAEEGERTVQIGFGRARYPR</sequence>
<reference evidence="2" key="1">
    <citation type="journal article" date="2019" name="Int. J. Syst. Evol. Microbiol.">
        <title>The Global Catalogue of Microorganisms (GCM) 10K type strain sequencing project: providing services to taxonomists for standard genome sequencing and annotation.</title>
        <authorList>
            <consortium name="The Broad Institute Genomics Platform"/>
            <consortium name="The Broad Institute Genome Sequencing Center for Infectious Disease"/>
            <person name="Wu L."/>
            <person name="Ma J."/>
        </authorList>
    </citation>
    <scope>NUCLEOTIDE SEQUENCE [LARGE SCALE GENOMIC DNA]</scope>
    <source>
        <strain evidence="2">CGMCC 4.7246</strain>
    </source>
</reference>
<proteinExistence type="predicted"/>
<dbReference type="Proteomes" id="UP001596220">
    <property type="component" value="Unassembled WGS sequence"/>
</dbReference>
<evidence type="ECO:0000313" key="2">
    <source>
        <dbReference type="Proteomes" id="UP001596220"/>
    </source>
</evidence>
<evidence type="ECO:0000313" key="1">
    <source>
        <dbReference type="EMBL" id="MFC6089620.1"/>
    </source>
</evidence>
<keyword evidence="2" id="KW-1185">Reference proteome</keyword>